<evidence type="ECO:0000313" key="3">
    <source>
        <dbReference type="Proteomes" id="UP001178148"/>
    </source>
</evidence>
<dbReference type="EMBL" id="JASXSV010000016">
    <property type="protein sequence ID" value="MDP0589548.1"/>
    <property type="molecule type" value="Genomic_DNA"/>
</dbReference>
<feature type="transmembrane region" description="Helical" evidence="1">
    <location>
        <begin position="38"/>
        <end position="59"/>
    </location>
</feature>
<dbReference type="InterPro" id="IPR004316">
    <property type="entry name" value="SWEET_rpt"/>
</dbReference>
<sequence length="88" mass="9648">MLKERTVNHIGWFASLTAIIMFSSYIDQIRLNIDGNTGSIILPVATMINCIAWTCYVVVKEKKDWPIFACNILGVVLGGATAITAAIF</sequence>
<name>A0AA90NX43_9GAMM</name>
<accession>A0AA90NX43</accession>
<dbReference type="GO" id="GO:0016020">
    <property type="term" value="C:membrane"/>
    <property type="evidence" value="ECO:0007669"/>
    <property type="project" value="InterPro"/>
</dbReference>
<organism evidence="2 3">
    <name type="scientific">Candidatus Endonucleibacter bathymodioli</name>
    <dbReference type="NCBI Taxonomy" id="539814"/>
    <lineage>
        <taxon>Bacteria</taxon>
        <taxon>Pseudomonadati</taxon>
        <taxon>Pseudomonadota</taxon>
        <taxon>Gammaproteobacteria</taxon>
        <taxon>Oceanospirillales</taxon>
        <taxon>Endozoicomonadaceae</taxon>
        <taxon>Candidatus Endonucleibacter</taxon>
    </lineage>
</organism>
<gene>
    <name evidence="2" type="ORF">QS748_10305</name>
</gene>
<dbReference type="Gene3D" id="1.20.1280.290">
    <property type="match status" value="1"/>
</dbReference>
<dbReference type="Pfam" id="PF03083">
    <property type="entry name" value="MtN3_slv"/>
    <property type="match status" value="1"/>
</dbReference>
<protein>
    <submittedName>
        <fullName evidence="2">SemiSWEET family transporter</fullName>
    </submittedName>
</protein>
<evidence type="ECO:0000313" key="2">
    <source>
        <dbReference type="EMBL" id="MDP0589548.1"/>
    </source>
</evidence>
<reference evidence="2 3" key="1">
    <citation type="journal article" date="2023" name="bioRxiv">
        <title>An intranuclear bacterial parasite of deep-sea mussels expresses apoptosis inhibitors acquired from its host.</title>
        <authorList>
            <person name="Gonzalez Porras M.A."/>
            <person name="Assie A."/>
            <person name="Tietjen M."/>
            <person name="Violette M."/>
            <person name="Kleiner M."/>
            <person name="Gruber-Vodicka H."/>
            <person name="Dubilier N."/>
            <person name="Leisch N."/>
        </authorList>
    </citation>
    <scope>NUCLEOTIDE SEQUENCE [LARGE SCALE GENOMIC DNA]</scope>
    <source>
        <strain evidence="2">IAP13</strain>
    </source>
</reference>
<feature type="transmembrane region" description="Helical" evidence="1">
    <location>
        <begin position="65"/>
        <end position="87"/>
    </location>
</feature>
<dbReference type="AlphaFoldDB" id="A0AA90NX43"/>
<keyword evidence="1" id="KW-1133">Transmembrane helix</keyword>
<comment type="caution">
    <text evidence="2">The sequence shown here is derived from an EMBL/GenBank/DDBJ whole genome shotgun (WGS) entry which is preliminary data.</text>
</comment>
<evidence type="ECO:0000256" key="1">
    <source>
        <dbReference type="SAM" id="Phobius"/>
    </source>
</evidence>
<keyword evidence="1" id="KW-0472">Membrane</keyword>
<proteinExistence type="predicted"/>
<feature type="transmembrane region" description="Helical" evidence="1">
    <location>
        <begin position="6"/>
        <end position="26"/>
    </location>
</feature>
<keyword evidence="1" id="KW-0812">Transmembrane</keyword>
<keyword evidence="3" id="KW-1185">Reference proteome</keyword>
<dbReference type="Proteomes" id="UP001178148">
    <property type="component" value="Unassembled WGS sequence"/>
</dbReference>